<gene>
    <name evidence="3" type="ORF">GXY80_01705</name>
</gene>
<sequence length="197" mass="21800">MNKNGKTTNIFLSGVGGQGTILASNILAEIFLKAGYDVKKAEVHGMAQRGGDVTTHFRFGKKVYSPLIKYGDVDFLLSFEELEALRYINWVKEDGKILINKQEIFPPAVSLGTMAYPSDTEETFKKYFNDNVWMIDGQGVARGLGNVQAANVVLVGAFSNFFPDIEETAWLDAIKGLLAPKLHDLNVKAFYEGRKAL</sequence>
<proteinExistence type="predicted"/>
<dbReference type="SUPFAM" id="SSF53323">
    <property type="entry name" value="Pyruvate-ferredoxin oxidoreductase, PFOR, domain III"/>
    <property type="match status" value="1"/>
</dbReference>
<dbReference type="PANTHER" id="PTHR43854">
    <property type="entry name" value="INDOLEPYRUVATE OXIDOREDUCTASE SUBUNIT IORB"/>
    <property type="match status" value="1"/>
</dbReference>
<dbReference type="AlphaFoldDB" id="A0A351U6P1"/>
<evidence type="ECO:0000256" key="1">
    <source>
        <dbReference type="ARBA" id="ARBA00023002"/>
    </source>
</evidence>
<evidence type="ECO:0000313" key="4">
    <source>
        <dbReference type="Proteomes" id="UP000777265"/>
    </source>
</evidence>
<dbReference type="STRING" id="909663.GCA_000512235_02712"/>
<reference evidence="3" key="2">
    <citation type="submission" date="2020-01" db="EMBL/GenBank/DDBJ databases">
        <authorList>
            <person name="Campanaro S."/>
        </authorList>
    </citation>
    <scope>NUCLEOTIDE SEQUENCE</scope>
    <source>
        <strain evidence="3">AS06rmzACSIP_7</strain>
    </source>
</reference>
<feature type="domain" description="Pyruvate/ketoisovalerate oxidoreductase catalytic" evidence="2">
    <location>
        <begin position="16"/>
        <end position="194"/>
    </location>
</feature>
<dbReference type="Pfam" id="PF01558">
    <property type="entry name" value="POR"/>
    <property type="match status" value="1"/>
</dbReference>
<dbReference type="EMBL" id="JAAYEE010000028">
    <property type="protein sequence ID" value="NLW34186.1"/>
    <property type="molecule type" value="Genomic_DNA"/>
</dbReference>
<accession>A0A351U6P1</accession>
<comment type="caution">
    <text evidence="3">The sequence shown here is derived from an EMBL/GenBank/DDBJ whole genome shotgun (WGS) entry which is preliminary data.</text>
</comment>
<keyword evidence="1" id="KW-0560">Oxidoreductase</keyword>
<dbReference type="PANTHER" id="PTHR43854:SF1">
    <property type="entry name" value="INDOLEPYRUVATE OXIDOREDUCTASE SUBUNIT IORB"/>
    <property type="match status" value="1"/>
</dbReference>
<dbReference type="InterPro" id="IPR019752">
    <property type="entry name" value="Pyrv/ketoisovalerate_OxRed_cat"/>
</dbReference>
<dbReference type="InterPro" id="IPR002869">
    <property type="entry name" value="Pyrv_flavodox_OxRed_cen"/>
</dbReference>
<dbReference type="GO" id="GO:0016903">
    <property type="term" value="F:oxidoreductase activity, acting on the aldehyde or oxo group of donors"/>
    <property type="evidence" value="ECO:0007669"/>
    <property type="project" value="InterPro"/>
</dbReference>
<protein>
    <submittedName>
        <fullName evidence="3">Indolepyruvate oxidoreductase subunit beta</fullName>
    </submittedName>
</protein>
<dbReference type="Gene3D" id="3.40.920.10">
    <property type="entry name" value="Pyruvate-ferredoxin oxidoreductase, PFOR, domain III"/>
    <property type="match status" value="1"/>
</dbReference>
<reference evidence="3" key="1">
    <citation type="journal article" date="2020" name="Biotechnol. Biofuels">
        <title>New insights from the biogas microbiome by comprehensive genome-resolved metagenomics of nearly 1600 species originating from multiple anaerobic digesters.</title>
        <authorList>
            <person name="Campanaro S."/>
            <person name="Treu L."/>
            <person name="Rodriguez-R L.M."/>
            <person name="Kovalovszki A."/>
            <person name="Ziels R.M."/>
            <person name="Maus I."/>
            <person name="Zhu X."/>
            <person name="Kougias P.G."/>
            <person name="Basile A."/>
            <person name="Luo G."/>
            <person name="Schluter A."/>
            <person name="Konstantinidis K.T."/>
            <person name="Angelidaki I."/>
        </authorList>
    </citation>
    <scope>NUCLEOTIDE SEQUENCE</scope>
    <source>
        <strain evidence="3">AS06rmzACSIP_7</strain>
    </source>
</reference>
<dbReference type="NCBIfam" id="NF005325">
    <property type="entry name" value="PRK06853.1-5"/>
    <property type="match status" value="1"/>
</dbReference>
<dbReference type="InterPro" id="IPR052198">
    <property type="entry name" value="IorB_Oxidoreductase"/>
</dbReference>
<evidence type="ECO:0000313" key="3">
    <source>
        <dbReference type="EMBL" id="NLW34186.1"/>
    </source>
</evidence>
<evidence type="ECO:0000259" key="2">
    <source>
        <dbReference type="Pfam" id="PF01558"/>
    </source>
</evidence>
<dbReference type="Proteomes" id="UP000777265">
    <property type="component" value="Unassembled WGS sequence"/>
</dbReference>
<name>A0A351U6P1_9BACT</name>
<organism evidence="3 4">
    <name type="scientific">Syntrophorhabdus aromaticivorans</name>
    <dbReference type="NCBI Taxonomy" id="328301"/>
    <lineage>
        <taxon>Bacteria</taxon>
        <taxon>Pseudomonadati</taxon>
        <taxon>Thermodesulfobacteriota</taxon>
        <taxon>Syntrophorhabdia</taxon>
        <taxon>Syntrophorhabdales</taxon>
        <taxon>Syntrophorhabdaceae</taxon>
        <taxon>Syntrophorhabdus</taxon>
    </lineage>
</organism>